<keyword evidence="2" id="KW-0378">Hydrolase</keyword>
<evidence type="ECO:0000313" key="3">
    <source>
        <dbReference type="Proteomes" id="UP000326979"/>
    </source>
</evidence>
<dbReference type="GO" id="GO:0016787">
    <property type="term" value="F:hydrolase activity"/>
    <property type="evidence" value="ECO:0007669"/>
    <property type="project" value="UniProtKB-KW"/>
</dbReference>
<feature type="region of interest" description="Disordered" evidence="1">
    <location>
        <begin position="182"/>
        <end position="208"/>
    </location>
</feature>
<evidence type="ECO:0000256" key="1">
    <source>
        <dbReference type="SAM" id="MobiDB-lite"/>
    </source>
</evidence>
<dbReference type="InterPro" id="IPR023214">
    <property type="entry name" value="HAD_sf"/>
</dbReference>
<dbReference type="InterPro" id="IPR023198">
    <property type="entry name" value="PGP-like_dom2"/>
</dbReference>
<dbReference type="AlphaFoldDB" id="A0A5N8VWR4"/>
<dbReference type="InterPro" id="IPR036412">
    <property type="entry name" value="HAD-like_sf"/>
</dbReference>
<protein>
    <submittedName>
        <fullName evidence="2">HAD-IA family hydrolase</fullName>
    </submittedName>
</protein>
<dbReference type="Gene3D" id="3.40.50.1000">
    <property type="entry name" value="HAD superfamily/HAD-like"/>
    <property type="match status" value="1"/>
</dbReference>
<keyword evidence="3" id="KW-1185">Reference proteome</keyword>
<sequence>MWARLANLAGWPDGHLDSFQHAFWQAREAYDAGALSDLAFWAQVLGSHPGPRLLRELRAVDTAMWTRIDARVLAILYRAHRTGLPMVLLSNAPHALSNVLDATNWRRKLMTEALYSARLGLCKPDPAIYEHALAATGSTDPTRVLFIDDRADNCHAAARLGLRTLHYIGQPADLEQHLLPTRPASVSRPAPPSPPRAAVPLAGSRSRR</sequence>
<proteinExistence type="predicted"/>
<dbReference type="OrthoDB" id="9797415at2"/>
<dbReference type="EMBL" id="VJZE01000002">
    <property type="protein sequence ID" value="MPY38498.1"/>
    <property type="molecule type" value="Genomic_DNA"/>
</dbReference>
<name>A0A5N8VWR4_9ACTN</name>
<dbReference type="Gene3D" id="1.10.150.240">
    <property type="entry name" value="Putative phosphatase, domain 2"/>
    <property type="match status" value="1"/>
</dbReference>
<dbReference type="Pfam" id="PF00702">
    <property type="entry name" value="Hydrolase"/>
    <property type="match status" value="1"/>
</dbReference>
<dbReference type="NCBIfam" id="TIGR01509">
    <property type="entry name" value="HAD-SF-IA-v3"/>
    <property type="match status" value="1"/>
</dbReference>
<dbReference type="SUPFAM" id="SSF56784">
    <property type="entry name" value="HAD-like"/>
    <property type="match status" value="1"/>
</dbReference>
<dbReference type="PANTHER" id="PTHR43611">
    <property type="entry name" value="ALPHA-D-GLUCOSE 1-PHOSPHATE PHOSPHATASE"/>
    <property type="match status" value="1"/>
</dbReference>
<dbReference type="Proteomes" id="UP000326979">
    <property type="component" value="Unassembled WGS sequence"/>
</dbReference>
<reference evidence="2 3" key="1">
    <citation type="submission" date="2019-07" db="EMBL/GenBank/DDBJ databases">
        <title>New species of Amycolatopsis and Streptomyces.</title>
        <authorList>
            <person name="Duangmal K."/>
            <person name="Teo W.F.A."/>
            <person name="Lipun K."/>
        </authorList>
    </citation>
    <scope>NUCLEOTIDE SEQUENCE [LARGE SCALE GENOMIC DNA]</scope>
    <source>
        <strain evidence="2 3">TISTR 2346</strain>
    </source>
</reference>
<evidence type="ECO:0000313" key="2">
    <source>
        <dbReference type="EMBL" id="MPY38498.1"/>
    </source>
</evidence>
<dbReference type="InterPro" id="IPR006439">
    <property type="entry name" value="HAD-SF_hydro_IA"/>
</dbReference>
<organism evidence="2 3">
    <name type="scientific">Streptomyces phyllanthi</name>
    <dbReference type="NCBI Taxonomy" id="1803180"/>
    <lineage>
        <taxon>Bacteria</taxon>
        <taxon>Bacillati</taxon>
        <taxon>Actinomycetota</taxon>
        <taxon>Actinomycetes</taxon>
        <taxon>Kitasatosporales</taxon>
        <taxon>Streptomycetaceae</taxon>
        <taxon>Streptomyces</taxon>
    </lineage>
</organism>
<dbReference type="PANTHER" id="PTHR43611:SF3">
    <property type="entry name" value="FLAVIN MONONUCLEOTIDE HYDROLASE 1, CHLOROPLATIC"/>
    <property type="match status" value="1"/>
</dbReference>
<accession>A0A5N8VWR4</accession>
<gene>
    <name evidence="2" type="ORF">FNH04_00515</name>
</gene>
<comment type="caution">
    <text evidence="2">The sequence shown here is derived from an EMBL/GenBank/DDBJ whole genome shotgun (WGS) entry which is preliminary data.</text>
</comment>